<feature type="transmembrane region" description="Helical" evidence="4">
    <location>
        <begin position="574"/>
        <end position="596"/>
    </location>
</feature>
<dbReference type="InterPro" id="IPR029058">
    <property type="entry name" value="AB_hydrolase_fold"/>
</dbReference>
<protein>
    <recommendedName>
        <fullName evidence="3">Carboxylic ester hydrolase</fullName>
        <ecNumber evidence="3">3.1.1.-</ecNumber>
    </recommendedName>
</protein>
<keyword evidence="4" id="KW-0472">Membrane</keyword>
<sequence>MDIFNCYVALLFVCYAIRRCDSAGFSSQKVLCATPIGKFIGVSHLASFNNKTKIAMRFLQIPYAKPPIGDLRLRRPVPFEFKADQTYDATEYGPHCIQSIFGDDFYTNERKQSEDCLHLNLYVPGNKVDSRNRFAVMLYIHGGSFAVGGGEIYAGDTLSAFNDVIVVTINYRLDVFGFLSSGAKNDGNYGLWDMHMSIQWVHDNIGFFGGDNLRVTLFGNSAGGAAVLFQALYPPNRGLIQRVIAQSGSCFSGWAVQRHPRNLFERLLEQMPCSSQNGLECLRTLDAVTLQRINIHRWFVPSVDNDFVPINPAYLPLRTTERSIEALDFFSEIDFMTGIMSKDGSLSLIHRTNDISERVTMHEFEKYINGVVSWEYSKTLSKDRLSEIVSHYARTGVLTRDTEVDFRTDLTFLLGAKFALETHSSRKLPSSQGHTFFYVFNQTPSFAPKLHFLNGVSHVFELPYVFGFPKEMEHKFIRDYKSTSFSNVSGKDIELSEQIMNIWSNFAKFGNPNIRDGNTGVDVPFWPPFTTLDGYYLELKAGMTNASAGQHYEKERTKVLEDMYYDLQISGSGILASATSINTHSAIVLLYIFWLFTQIII</sequence>
<accession>A0ABY7EI38</accession>
<gene>
    <name evidence="6" type="ORF">MAR_018276</name>
</gene>
<evidence type="ECO:0000256" key="2">
    <source>
        <dbReference type="ARBA" id="ARBA00022801"/>
    </source>
</evidence>
<dbReference type="PANTHER" id="PTHR43903">
    <property type="entry name" value="NEUROLIGIN"/>
    <property type="match status" value="1"/>
</dbReference>
<proteinExistence type="inferred from homology"/>
<dbReference type="Gene3D" id="3.40.50.1820">
    <property type="entry name" value="alpha/beta hydrolase"/>
    <property type="match status" value="1"/>
</dbReference>
<reference evidence="6" key="1">
    <citation type="submission" date="2022-11" db="EMBL/GenBank/DDBJ databases">
        <title>Centuries of genome instability and evolution in soft-shell clam transmissible cancer (bioRxiv).</title>
        <authorList>
            <person name="Hart S.F.M."/>
            <person name="Yonemitsu M.A."/>
            <person name="Giersch R.M."/>
            <person name="Beal B.F."/>
            <person name="Arriagada G."/>
            <person name="Davis B.W."/>
            <person name="Ostrander E.A."/>
            <person name="Goff S.P."/>
            <person name="Metzger M.J."/>
        </authorList>
    </citation>
    <scope>NUCLEOTIDE SEQUENCE</scope>
    <source>
        <strain evidence="6">MELC-2E11</strain>
        <tissue evidence="6">Siphon/mantle</tissue>
    </source>
</reference>
<keyword evidence="2 3" id="KW-0378">Hydrolase</keyword>
<feature type="signal peptide" evidence="3">
    <location>
        <begin position="1"/>
        <end position="22"/>
    </location>
</feature>
<evidence type="ECO:0000313" key="7">
    <source>
        <dbReference type="Proteomes" id="UP001164746"/>
    </source>
</evidence>
<dbReference type="SUPFAM" id="SSF53474">
    <property type="entry name" value="alpha/beta-Hydrolases"/>
    <property type="match status" value="1"/>
</dbReference>
<dbReference type="InterPro" id="IPR019826">
    <property type="entry name" value="Carboxylesterase_B_AS"/>
</dbReference>
<evidence type="ECO:0000256" key="4">
    <source>
        <dbReference type="SAM" id="Phobius"/>
    </source>
</evidence>
<evidence type="ECO:0000256" key="1">
    <source>
        <dbReference type="ARBA" id="ARBA00005964"/>
    </source>
</evidence>
<dbReference type="PROSITE" id="PS00122">
    <property type="entry name" value="CARBOXYLESTERASE_B_1"/>
    <property type="match status" value="1"/>
</dbReference>
<keyword evidence="7" id="KW-1185">Reference proteome</keyword>
<evidence type="ECO:0000256" key="3">
    <source>
        <dbReference type="RuleBase" id="RU361235"/>
    </source>
</evidence>
<keyword evidence="4" id="KW-0812">Transmembrane</keyword>
<name>A0ABY7EI38_MYAAR</name>
<comment type="similarity">
    <text evidence="1 3">Belongs to the type-B carboxylesterase/lipase family.</text>
</comment>
<feature type="chain" id="PRO_5044973794" description="Carboxylic ester hydrolase" evidence="3">
    <location>
        <begin position="23"/>
        <end position="601"/>
    </location>
</feature>
<dbReference type="Pfam" id="PF00135">
    <property type="entry name" value="COesterase"/>
    <property type="match status" value="1"/>
</dbReference>
<keyword evidence="3" id="KW-0732">Signal</keyword>
<feature type="domain" description="Carboxylesterase type B" evidence="5">
    <location>
        <begin position="34"/>
        <end position="557"/>
    </location>
</feature>
<dbReference type="InterPro" id="IPR051093">
    <property type="entry name" value="Neuroligin/BSAL"/>
</dbReference>
<dbReference type="Proteomes" id="UP001164746">
    <property type="component" value="Chromosome 6"/>
</dbReference>
<keyword evidence="4" id="KW-1133">Transmembrane helix</keyword>
<evidence type="ECO:0000313" key="6">
    <source>
        <dbReference type="EMBL" id="WAR08318.1"/>
    </source>
</evidence>
<dbReference type="EMBL" id="CP111017">
    <property type="protein sequence ID" value="WAR08318.1"/>
    <property type="molecule type" value="Genomic_DNA"/>
</dbReference>
<dbReference type="EC" id="3.1.1.-" evidence="3"/>
<organism evidence="6 7">
    <name type="scientific">Mya arenaria</name>
    <name type="common">Soft-shell clam</name>
    <dbReference type="NCBI Taxonomy" id="6604"/>
    <lineage>
        <taxon>Eukaryota</taxon>
        <taxon>Metazoa</taxon>
        <taxon>Spiralia</taxon>
        <taxon>Lophotrochozoa</taxon>
        <taxon>Mollusca</taxon>
        <taxon>Bivalvia</taxon>
        <taxon>Autobranchia</taxon>
        <taxon>Heteroconchia</taxon>
        <taxon>Euheterodonta</taxon>
        <taxon>Imparidentia</taxon>
        <taxon>Neoheterodontei</taxon>
        <taxon>Myida</taxon>
        <taxon>Myoidea</taxon>
        <taxon>Myidae</taxon>
        <taxon>Mya</taxon>
    </lineage>
</organism>
<dbReference type="InterPro" id="IPR002018">
    <property type="entry name" value="CarbesteraseB"/>
</dbReference>
<evidence type="ECO:0000259" key="5">
    <source>
        <dbReference type="Pfam" id="PF00135"/>
    </source>
</evidence>